<sequence length="84" mass="8962">MKLSFKSLLLFAAFAAFATTSCSERQQENAEVTTENAANEAGAATEQAANDVQEDMAREPGDTAVVQNKEADKLVEEVPATPQN</sequence>
<feature type="signal peptide" evidence="2">
    <location>
        <begin position="1"/>
        <end position="18"/>
    </location>
</feature>
<feature type="region of interest" description="Disordered" evidence="1">
    <location>
        <begin position="25"/>
        <end position="84"/>
    </location>
</feature>
<dbReference type="EMBL" id="JADWYK010000005">
    <property type="protein sequence ID" value="MBG8554074.1"/>
    <property type="molecule type" value="Genomic_DNA"/>
</dbReference>
<evidence type="ECO:0000313" key="3">
    <source>
        <dbReference type="EMBL" id="MBG8554074.1"/>
    </source>
</evidence>
<dbReference type="PROSITE" id="PS51257">
    <property type="entry name" value="PROKAR_LIPOPROTEIN"/>
    <property type="match status" value="1"/>
</dbReference>
<dbReference type="Proteomes" id="UP000601099">
    <property type="component" value="Unassembled WGS sequence"/>
</dbReference>
<organism evidence="3 4">
    <name type="scientific">Hymenobacter guriensis</name>
    <dbReference type="NCBI Taxonomy" id="2793065"/>
    <lineage>
        <taxon>Bacteria</taxon>
        <taxon>Pseudomonadati</taxon>
        <taxon>Bacteroidota</taxon>
        <taxon>Cytophagia</taxon>
        <taxon>Cytophagales</taxon>
        <taxon>Hymenobacteraceae</taxon>
        <taxon>Hymenobacter</taxon>
    </lineage>
</organism>
<feature type="compositionally biased region" description="Low complexity" evidence="1">
    <location>
        <begin position="29"/>
        <end position="50"/>
    </location>
</feature>
<accession>A0ABS0L1T8</accession>
<reference evidence="3 4" key="1">
    <citation type="submission" date="2020-11" db="EMBL/GenBank/DDBJ databases">
        <title>Hymenobacter sp.</title>
        <authorList>
            <person name="Kim M.K."/>
        </authorList>
    </citation>
    <scope>NUCLEOTIDE SEQUENCE [LARGE SCALE GENOMIC DNA]</scope>
    <source>
        <strain evidence="3 4">BT594</strain>
    </source>
</reference>
<proteinExistence type="predicted"/>
<evidence type="ECO:0008006" key="5">
    <source>
        <dbReference type="Google" id="ProtNLM"/>
    </source>
</evidence>
<evidence type="ECO:0000256" key="1">
    <source>
        <dbReference type="SAM" id="MobiDB-lite"/>
    </source>
</evidence>
<name>A0ABS0L1T8_9BACT</name>
<keyword evidence="2" id="KW-0732">Signal</keyword>
<keyword evidence="4" id="KW-1185">Reference proteome</keyword>
<feature type="chain" id="PRO_5046030334" description="Secreted protein" evidence="2">
    <location>
        <begin position="19"/>
        <end position="84"/>
    </location>
</feature>
<evidence type="ECO:0000256" key="2">
    <source>
        <dbReference type="SAM" id="SignalP"/>
    </source>
</evidence>
<comment type="caution">
    <text evidence="3">The sequence shown here is derived from an EMBL/GenBank/DDBJ whole genome shotgun (WGS) entry which is preliminary data.</text>
</comment>
<dbReference type="RefSeq" id="WP_196955094.1">
    <property type="nucleotide sequence ID" value="NZ_JADWYK010000005.1"/>
</dbReference>
<gene>
    <name evidence="3" type="ORF">I5L79_10990</name>
</gene>
<evidence type="ECO:0000313" key="4">
    <source>
        <dbReference type="Proteomes" id="UP000601099"/>
    </source>
</evidence>
<protein>
    <recommendedName>
        <fullName evidence="5">Secreted protein</fullName>
    </recommendedName>
</protein>